<sequence>MGCSDQKQSGQHGRRAVTLNGYRRSMPITQLQKANHLRSSPPPTPAVNFGHFGDLLVNSAGQFDSIHRIKSRCEGRNAMAVTTSDAIKEQSGTLITKKTALLTVAIFFFFLNTLCRGLFAVNQDNNAA</sequence>
<keyword evidence="1" id="KW-1133">Transmembrane helix</keyword>
<protein>
    <submittedName>
        <fullName evidence="2">Uncharacterized protein</fullName>
    </submittedName>
</protein>
<accession>A0A8X6PLD5</accession>
<keyword evidence="1" id="KW-0472">Membrane</keyword>
<organism evidence="2 3">
    <name type="scientific">Nephila pilipes</name>
    <name type="common">Giant wood spider</name>
    <name type="synonym">Nephila maculata</name>
    <dbReference type="NCBI Taxonomy" id="299642"/>
    <lineage>
        <taxon>Eukaryota</taxon>
        <taxon>Metazoa</taxon>
        <taxon>Ecdysozoa</taxon>
        <taxon>Arthropoda</taxon>
        <taxon>Chelicerata</taxon>
        <taxon>Arachnida</taxon>
        <taxon>Araneae</taxon>
        <taxon>Araneomorphae</taxon>
        <taxon>Entelegynae</taxon>
        <taxon>Araneoidea</taxon>
        <taxon>Nephilidae</taxon>
        <taxon>Nephila</taxon>
    </lineage>
</organism>
<comment type="caution">
    <text evidence="2">The sequence shown here is derived from an EMBL/GenBank/DDBJ whole genome shotgun (WGS) entry which is preliminary data.</text>
</comment>
<evidence type="ECO:0000313" key="3">
    <source>
        <dbReference type="Proteomes" id="UP000887013"/>
    </source>
</evidence>
<dbReference type="AlphaFoldDB" id="A0A8X6PLD5"/>
<reference evidence="2" key="1">
    <citation type="submission" date="2020-08" db="EMBL/GenBank/DDBJ databases">
        <title>Multicomponent nature underlies the extraordinary mechanical properties of spider dragline silk.</title>
        <authorList>
            <person name="Kono N."/>
            <person name="Nakamura H."/>
            <person name="Mori M."/>
            <person name="Yoshida Y."/>
            <person name="Ohtoshi R."/>
            <person name="Malay A.D."/>
            <person name="Moran D.A.P."/>
            <person name="Tomita M."/>
            <person name="Numata K."/>
            <person name="Arakawa K."/>
        </authorList>
    </citation>
    <scope>NUCLEOTIDE SEQUENCE</scope>
</reference>
<gene>
    <name evidence="2" type="ORF">NPIL_698771</name>
</gene>
<evidence type="ECO:0000256" key="1">
    <source>
        <dbReference type="SAM" id="Phobius"/>
    </source>
</evidence>
<dbReference type="EMBL" id="BMAW01071217">
    <property type="protein sequence ID" value="GFT77032.1"/>
    <property type="molecule type" value="Genomic_DNA"/>
</dbReference>
<keyword evidence="1" id="KW-0812">Transmembrane</keyword>
<proteinExistence type="predicted"/>
<feature type="transmembrane region" description="Helical" evidence="1">
    <location>
        <begin position="100"/>
        <end position="119"/>
    </location>
</feature>
<name>A0A8X6PLD5_NEPPI</name>
<dbReference type="Proteomes" id="UP000887013">
    <property type="component" value="Unassembled WGS sequence"/>
</dbReference>
<evidence type="ECO:0000313" key="2">
    <source>
        <dbReference type="EMBL" id="GFT77032.1"/>
    </source>
</evidence>
<keyword evidence="3" id="KW-1185">Reference proteome</keyword>